<feature type="domain" description="Nudix hydrolase" evidence="2">
    <location>
        <begin position="103"/>
        <end position="246"/>
    </location>
</feature>
<dbReference type="PROSITE" id="PS51462">
    <property type="entry name" value="NUDIX"/>
    <property type="match status" value="1"/>
</dbReference>
<name>A0A553NAV9_TIGCA</name>
<gene>
    <name evidence="3" type="ORF">TCAL_09023</name>
</gene>
<dbReference type="Gene3D" id="3.90.79.10">
    <property type="entry name" value="Nucleoside Triphosphate Pyrophosphohydrolase"/>
    <property type="match status" value="1"/>
</dbReference>
<dbReference type="AlphaFoldDB" id="A0A553NAV9"/>
<evidence type="ECO:0000256" key="1">
    <source>
        <dbReference type="ARBA" id="ARBA00035534"/>
    </source>
</evidence>
<dbReference type="InterPro" id="IPR015797">
    <property type="entry name" value="NUDIX_hydrolase-like_dom_sf"/>
</dbReference>
<comment type="caution">
    <text evidence="3">The sequence shown here is derived from an EMBL/GenBank/DDBJ whole genome shotgun (WGS) entry which is preliminary data.</text>
</comment>
<dbReference type="InterPro" id="IPR021757">
    <property type="entry name" value="Ribosomal_mL46_N"/>
</dbReference>
<organism evidence="3 4">
    <name type="scientific">Tigriopus californicus</name>
    <name type="common">Marine copepod</name>
    <dbReference type="NCBI Taxonomy" id="6832"/>
    <lineage>
        <taxon>Eukaryota</taxon>
        <taxon>Metazoa</taxon>
        <taxon>Ecdysozoa</taxon>
        <taxon>Arthropoda</taxon>
        <taxon>Crustacea</taxon>
        <taxon>Multicrustacea</taxon>
        <taxon>Hexanauplia</taxon>
        <taxon>Copepoda</taxon>
        <taxon>Harpacticoida</taxon>
        <taxon>Harpacticidae</taxon>
        <taxon>Tigriopus</taxon>
    </lineage>
</organism>
<dbReference type="EMBL" id="VCGU01000458">
    <property type="protein sequence ID" value="TRY62558.1"/>
    <property type="molecule type" value="Genomic_DNA"/>
</dbReference>
<dbReference type="PANTHER" id="PTHR13124:SF12">
    <property type="entry name" value="LARGE RIBOSOMAL SUBUNIT PROTEIN ML46"/>
    <property type="match status" value="1"/>
</dbReference>
<dbReference type="Pfam" id="PF11788">
    <property type="entry name" value="MRP-L46"/>
    <property type="match status" value="1"/>
</dbReference>
<feature type="non-terminal residue" evidence="3">
    <location>
        <position position="1"/>
    </location>
</feature>
<protein>
    <recommendedName>
        <fullName evidence="1">39S ribosomal protein L46, mitochondrial</fullName>
    </recommendedName>
</protein>
<dbReference type="GO" id="GO:0003735">
    <property type="term" value="F:structural constituent of ribosome"/>
    <property type="evidence" value="ECO:0007669"/>
    <property type="project" value="InterPro"/>
</dbReference>
<reference evidence="3 4" key="1">
    <citation type="journal article" date="2018" name="Nat. Ecol. Evol.">
        <title>Genomic signatures of mitonuclear coevolution across populations of Tigriopus californicus.</title>
        <authorList>
            <person name="Barreto F.S."/>
            <person name="Watson E.T."/>
            <person name="Lima T.G."/>
            <person name="Willett C.S."/>
            <person name="Edmands S."/>
            <person name="Li W."/>
            <person name="Burton R.S."/>
        </authorList>
    </citation>
    <scope>NUCLEOTIDE SEQUENCE [LARGE SCALE GENOMIC DNA]</scope>
    <source>
        <strain evidence="3 4">San Diego</strain>
    </source>
</reference>
<keyword evidence="4" id="KW-1185">Reference proteome</keyword>
<sequence>QTAKSSATPTPAELWDIAVSVCVERHPRVTPPLAELPKTFLTCLRQQEIEQSLLNDHELAIQREARAKSAVDASLQKREAGLKTTLDLEDDWQKEMAQFPLPPRDPEARGTPHEPAPTLTRPVVLMVRHLRGATPVWTLPMAQRLAGETLRQTAERAVLDNVGSRLQVQILGLAPWAVYNNRYSKTMQGHCGKMGSKMFIYKAHYLEGQVEIQNEAIEDYQWALREELQGHLLSDERNALANILYDEEP</sequence>
<dbReference type="OMA" id="EKWDLYA"/>
<proteinExistence type="predicted"/>
<dbReference type="STRING" id="6832.A0A553NAV9"/>
<dbReference type="Proteomes" id="UP000318571">
    <property type="component" value="Chromosome 10"/>
</dbReference>
<dbReference type="PANTHER" id="PTHR13124">
    <property type="entry name" value="39S RIBOSOMAL PROTEIN L46, MITOCHONDRIAL PRECURSOR-RELATED"/>
    <property type="match status" value="1"/>
</dbReference>
<evidence type="ECO:0000259" key="2">
    <source>
        <dbReference type="PROSITE" id="PS51462"/>
    </source>
</evidence>
<dbReference type="InterPro" id="IPR000086">
    <property type="entry name" value="NUDIX_hydrolase_dom"/>
</dbReference>
<dbReference type="InterPro" id="IPR040008">
    <property type="entry name" value="Ribosomal_mL46"/>
</dbReference>
<evidence type="ECO:0000313" key="4">
    <source>
        <dbReference type="Proteomes" id="UP000318571"/>
    </source>
</evidence>
<dbReference type="GO" id="GO:0005762">
    <property type="term" value="C:mitochondrial large ribosomal subunit"/>
    <property type="evidence" value="ECO:0007669"/>
    <property type="project" value="TreeGrafter"/>
</dbReference>
<evidence type="ECO:0000313" key="3">
    <source>
        <dbReference type="EMBL" id="TRY62558.1"/>
    </source>
</evidence>
<accession>A0A553NAV9</accession>
<dbReference type="SUPFAM" id="SSF55811">
    <property type="entry name" value="Nudix"/>
    <property type="match status" value="1"/>
</dbReference>